<dbReference type="AlphaFoldDB" id="A0A399JA80"/>
<sequence length="345" mass="36264">MAAVWLIFLYYPIAAILESRAGLGTQVLAWVGLGVFVAVYLLMFKWGTVQGVSGQGGVAPRQYALLGVLLLAVVATVPAIGFNATGFFPFVVSTLAYQFKRPLYWAASGVAVAVVVLAIVTQPEGREYFGLLGILVILVLVNAVSTWLIARSIDADQLSLELATSEEREAVARDVHDLIGHSLTVVKLKAQLARRLMDVDPERARAELEEIEKITGEAIQGVRATVTGLRSEGLAAQLESARAALESGGVRLEVSGDAGALSPAQALPAGWILRESVTNVLRHARATRVLVTLRPGELFVEDDGVGLGGKPGNGLRGMSERAALSGGSCAVGASELGGAKVAVTW</sequence>
<dbReference type="Proteomes" id="UP000265419">
    <property type="component" value="Unassembled WGS sequence"/>
</dbReference>
<dbReference type="RefSeq" id="WP_119425450.1">
    <property type="nucleotide sequence ID" value="NZ_QQXK01000027.1"/>
</dbReference>
<evidence type="ECO:0000256" key="4">
    <source>
        <dbReference type="SAM" id="Phobius"/>
    </source>
</evidence>
<gene>
    <name evidence="6" type="ORF">DWB68_12450</name>
</gene>
<feature type="transmembrane region" description="Helical" evidence="4">
    <location>
        <begin position="24"/>
        <end position="43"/>
    </location>
</feature>
<dbReference type="InterPro" id="IPR050482">
    <property type="entry name" value="Sensor_HK_TwoCompSys"/>
</dbReference>
<feature type="transmembrane region" description="Helical" evidence="4">
    <location>
        <begin position="128"/>
        <end position="150"/>
    </location>
</feature>
<dbReference type="Pfam" id="PF07730">
    <property type="entry name" value="HisKA_3"/>
    <property type="match status" value="1"/>
</dbReference>
<evidence type="ECO:0000313" key="7">
    <source>
        <dbReference type="Proteomes" id="UP000265419"/>
    </source>
</evidence>
<keyword evidence="2 6" id="KW-0418">Kinase</keyword>
<dbReference type="SUPFAM" id="SSF55874">
    <property type="entry name" value="ATPase domain of HSP90 chaperone/DNA topoisomerase II/histidine kinase"/>
    <property type="match status" value="1"/>
</dbReference>
<feature type="domain" description="Signal transduction histidine kinase subgroup 3 dimerisation and phosphoacceptor" evidence="5">
    <location>
        <begin position="167"/>
        <end position="233"/>
    </location>
</feature>
<evidence type="ECO:0000256" key="3">
    <source>
        <dbReference type="ARBA" id="ARBA00023012"/>
    </source>
</evidence>
<accession>A0A399JA80</accession>
<keyword evidence="4" id="KW-0812">Transmembrane</keyword>
<keyword evidence="3" id="KW-0902">Two-component regulatory system</keyword>
<evidence type="ECO:0000259" key="5">
    <source>
        <dbReference type="Pfam" id="PF07730"/>
    </source>
</evidence>
<keyword evidence="4" id="KW-1133">Transmembrane helix</keyword>
<keyword evidence="1" id="KW-0808">Transferase</keyword>
<dbReference type="Gene3D" id="3.30.565.10">
    <property type="entry name" value="Histidine kinase-like ATPase, C-terminal domain"/>
    <property type="match status" value="1"/>
</dbReference>
<dbReference type="Gene3D" id="1.20.5.1930">
    <property type="match status" value="1"/>
</dbReference>
<dbReference type="GO" id="GO:0046983">
    <property type="term" value="F:protein dimerization activity"/>
    <property type="evidence" value="ECO:0007669"/>
    <property type="project" value="InterPro"/>
</dbReference>
<evidence type="ECO:0000256" key="1">
    <source>
        <dbReference type="ARBA" id="ARBA00022679"/>
    </source>
</evidence>
<reference evidence="6 7" key="1">
    <citation type="submission" date="2018-07" db="EMBL/GenBank/DDBJ databases">
        <title>Arthrobacter sp. nov., isolated from raw cow's milk with high bacterial count.</title>
        <authorList>
            <person name="Hahne J."/>
            <person name="Isele D."/>
            <person name="Lipski A."/>
        </authorList>
    </citation>
    <scope>NUCLEOTIDE SEQUENCE [LARGE SCALE GENOMIC DNA]</scope>
    <source>
        <strain evidence="6 7">JZ R-35</strain>
    </source>
</reference>
<keyword evidence="4" id="KW-0472">Membrane</keyword>
<feature type="transmembrane region" description="Helical" evidence="4">
    <location>
        <begin position="102"/>
        <end position="121"/>
    </location>
</feature>
<dbReference type="PANTHER" id="PTHR24421:SF63">
    <property type="entry name" value="SENSOR HISTIDINE KINASE DESK"/>
    <property type="match status" value="1"/>
</dbReference>
<comment type="caution">
    <text evidence="6">The sequence shown here is derived from an EMBL/GenBank/DDBJ whole genome shotgun (WGS) entry which is preliminary data.</text>
</comment>
<dbReference type="InterPro" id="IPR036890">
    <property type="entry name" value="HATPase_C_sf"/>
</dbReference>
<proteinExistence type="predicted"/>
<dbReference type="EMBL" id="QQXK01000027">
    <property type="protein sequence ID" value="RII41427.1"/>
    <property type="molecule type" value="Genomic_DNA"/>
</dbReference>
<dbReference type="InterPro" id="IPR011712">
    <property type="entry name" value="Sig_transdc_His_kin_sub3_dim/P"/>
</dbReference>
<evidence type="ECO:0000313" key="6">
    <source>
        <dbReference type="EMBL" id="RII41427.1"/>
    </source>
</evidence>
<dbReference type="CDD" id="cd16917">
    <property type="entry name" value="HATPase_UhpB-NarQ-NarX-like"/>
    <property type="match status" value="1"/>
</dbReference>
<evidence type="ECO:0000256" key="2">
    <source>
        <dbReference type="ARBA" id="ARBA00022777"/>
    </source>
</evidence>
<organism evidence="6 7">
    <name type="scientific">Galactobacter valiniphilus</name>
    <dbReference type="NCBI Taxonomy" id="2676122"/>
    <lineage>
        <taxon>Bacteria</taxon>
        <taxon>Bacillati</taxon>
        <taxon>Actinomycetota</taxon>
        <taxon>Actinomycetes</taxon>
        <taxon>Micrococcales</taxon>
        <taxon>Micrococcaceae</taxon>
        <taxon>Galactobacter</taxon>
    </lineage>
</organism>
<keyword evidence="7" id="KW-1185">Reference proteome</keyword>
<dbReference type="GO" id="GO:0016020">
    <property type="term" value="C:membrane"/>
    <property type="evidence" value="ECO:0007669"/>
    <property type="project" value="InterPro"/>
</dbReference>
<dbReference type="PANTHER" id="PTHR24421">
    <property type="entry name" value="NITRATE/NITRITE SENSOR PROTEIN NARX-RELATED"/>
    <property type="match status" value="1"/>
</dbReference>
<feature type="transmembrane region" description="Helical" evidence="4">
    <location>
        <begin position="63"/>
        <end position="82"/>
    </location>
</feature>
<name>A0A399JA80_9MICC</name>
<dbReference type="GO" id="GO:0000155">
    <property type="term" value="F:phosphorelay sensor kinase activity"/>
    <property type="evidence" value="ECO:0007669"/>
    <property type="project" value="InterPro"/>
</dbReference>
<protein>
    <submittedName>
        <fullName evidence="6">Sensor histidine kinase</fullName>
    </submittedName>
</protein>